<dbReference type="PANTHER" id="PTHR15491">
    <property type="match status" value="1"/>
</dbReference>
<keyword evidence="5" id="KW-1185">Reference proteome</keyword>
<dbReference type="GO" id="GO:0005634">
    <property type="term" value="C:nucleus"/>
    <property type="evidence" value="ECO:0007669"/>
    <property type="project" value="TreeGrafter"/>
</dbReference>
<feature type="region of interest" description="Disordered" evidence="2">
    <location>
        <begin position="508"/>
        <end position="665"/>
    </location>
</feature>
<feature type="compositionally biased region" description="Acidic residues" evidence="2">
    <location>
        <begin position="396"/>
        <end position="409"/>
    </location>
</feature>
<feature type="compositionally biased region" description="Polar residues" evidence="2">
    <location>
        <begin position="331"/>
        <end position="350"/>
    </location>
</feature>
<dbReference type="EnsemblMetazoa" id="ACUA023571-RA">
    <property type="protein sequence ID" value="ACUA023571-PA"/>
    <property type="gene ID" value="ACUA023571"/>
</dbReference>
<name>A0A182MQ29_9DIPT</name>
<keyword evidence="1" id="KW-0862">Zinc</keyword>
<feature type="region of interest" description="Disordered" evidence="2">
    <location>
        <begin position="302"/>
        <end position="409"/>
    </location>
</feature>
<dbReference type="InterPro" id="IPR056345">
    <property type="entry name" value="Znf-C2H2_CIZ1"/>
</dbReference>
<protein>
    <recommendedName>
        <fullName evidence="3">C2H2-type domain-containing protein</fullName>
    </recommendedName>
</protein>
<dbReference type="STRING" id="139723.A0A182MQ29"/>
<feature type="compositionally biased region" description="Basic and acidic residues" evidence="2">
    <location>
        <begin position="302"/>
        <end position="314"/>
    </location>
</feature>
<feature type="compositionally biased region" description="Basic and acidic residues" evidence="2">
    <location>
        <begin position="508"/>
        <end position="520"/>
    </location>
</feature>
<feature type="compositionally biased region" description="Gly residues" evidence="2">
    <location>
        <begin position="524"/>
        <end position="533"/>
    </location>
</feature>
<evidence type="ECO:0000259" key="3">
    <source>
        <dbReference type="PROSITE" id="PS50157"/>
    </source>
</evidence>
<dbReference type="PROSITE" id="PS50157">
    <property type="entry name" value="ZINC_FINGER_C2H2_2"/>
    <property type="match status" value="1"/>
</dbReference>
<dbReference type="EMBL" id="AXCM01008337">
    <property type="status" value="NOT_ANNOTATED_CDS"/>
    <property type="molecule type" value="Genomic_DNA"/>
</dbReference>
<evidence type="ECO:0000256" key="2">
    <source>
        <dbReference type="SAM" id="MobiDB-lite"/>
    </source>
</evidence>
<reference evidence="5" key="1">
    <citation type="submission" date="2013-09" db="EMBL/GenBank/DDBJ databases">
        <title>The Genome Sequence of Anopheles culicifacies species A.</title>
        <authorList>
            <consortium name="The Broad Institute Genomics Platform"/>
            <person name="Neafsey D.E."/>
            <person name="Besansky N."/>
            <person name="Howell P."/>
            <person name="Walton C."/>
            <person name="Young S.K."/>
            <person name="Zeng Q."/>
            <person name="Gargeya S."/>
            <person name="Fitzgerald M."/>
            <person name="Haas B."/>
            <person name="Abouelleil A."/>
            <person name="Allen A.W."/>
            <person name="Alvarado L."/>
            <person name="Arachchi H.M."/>
            <person name="Berlin A.M."/>
            <person name="Chapman S.B."/>
            <person name="Gainer-Dewar J."/>
            <person name="Goldberg J."/>
            <person name="Griggs A."/>
            <person name="Gujja S."/>
            <person name="Hansen M."/>
            <person name="Howarth C."/>
            <person name="Imamovic A."/>
            <person name="Ireland A."/>
            <person name="Larimer J."/>
            <person name="McCowan C."/>
            <person name="Murphy C."/>
            <person name="Pearson M."/>
            <person name="Poon T.W."/>
            <person name="Priest M."/>
            <person name="Roberts A."/>
            <person name="Saif S."/>
            <person name="Shea T."/>
            <person name="Sisk P."/>
            <person name="Sykes S."/>
            <person name="Wortman J."/>
            <person name="Nusbaum C."/>
            <person name="Birren B."/>
        </authorList>
    </citation>
    <scope>NUCLEOTIDE SEQUENCE [LARGE SCALE GENOMIC DNA]</scope>
    <source>
        <strain evidence="5">A-37</strain>
    </source>
</reference>
<dbReference type="EMBL" id="AXCM01008336">
    <property type="status" value="NOT_ANNOTATED_CDS"/>
    <property type="molecule type" value="Genomic_DNA"/>
</dbReference>
<evidence type="ECO:0000313" key="5">
    <source>
        <dbReference type="Proteomes" id="UP000075883"/>
    </source>
</evidence>
<dbReference type="InterPro" id="IPR013087">
    <property type="entry name" value="Znf_C2H2_type"/>
</dbReference>
<feature type="compositionally biased region" description="Low complexity" evidence="2">
    <location>
        <begin position="105"/>
        <end position="117"/>
    </location>
</feature>
<keyword evidence="1" id="KW-0479">Metal-binding</keyword>
<feature type="domain" description="C2H2-type" evidence="3">
    <location>
        <begin position="449"/>
        <end position="476"/>
    </location>
</feature>
<dbReference type="SUPFAM" id="SSF57667">
    <property type="entry name" value="beta-beta-alpha zinc fingers"/>
    <property type="match status" value="1"/>
</dbReference>
<feature type="compositionally biased region" description="Basic and acidic residues" evidence="2">
    <location>
        <begin position="629"/>
        <end position="645"/>
    </location>
</feature>
<dbReference type="InterPro" id="IPR036236">
    <property type="entry name" value="Znf_C2H2_sf"/>
</dbReference>
<proteinExistence type="predicted"/>
<evidence type="ECO:0000256" key="1">
    <source>
        <dbReference type="PROSITE-ProRule" id="PRU00042"/>
    </source>
</evidence>
<dbReference type="AlphaFoldDB" id="A0A182MQ29"/>
<dbReference type="VEuPathDB" id="VectorBase:ACUA023571"/>
<reference evidence="4" key="2">
    <citation type="submission" date="2020-05" db="UniProtKB">
        <authorList>
            <consortium name="EnsemblMetazoa"/>
        </authorList>
    </citation>
    <scope>IDENTIFICATION</scope>
    <source>
        <strain evidence="4">A-37</strain>
    </source>
</reference>
<dbReference type="Pfam" id="PF23330">
    <property type="entry name" value="zf-C2H2_14"/>
    <property type="match status" value="1"/>
</dbReference>
<dbReference type="SMART" id="SM00355">
    <property type="entry name" value="ZnF_C2H2"/>
    <property type="match status" value="3"/>
</dbReference>
<organism evidence="4 5">
    <name type="scientific">Anopheles culicifacies</name>
    <dbReference type="NCBI Taxonomy" id="139723"/>
    <lineage>
        <taxon>Eukaryota</taxon>
        <taxon>Metazoa</taxon>
        <taxon>Ecdysozoa</taxon>
        <taxon>Arthropoda</taxon>
        <taxon>Hexapoda</taxon>
        <taxon>Insecta</taxon>
        <taxon>Pterygota</taxon>
        <taxon>Neoptera</taxon>
        <taxon>Endopterygota</taxon>
        <taxon>Diptera</taxon>
        <taxon>Nematocera</taxon>
        <taxon>Culicoidea</taxon>
        <taxon>Culicidae</taxon>
        <taxon>Anophelinae</taxon>
        <taxon>Anopheles</taxon>
        <taxon>culicifacies species complex</taxon>
    </lineage>
</organism>
<dbReference type="PROSITE" id="PS00028">
    <property type="entry name" value="ZINC_FINGER_C2H2_1"/>
    <property type="match status" value="3"/>
</dbReference>
<dbReference type="EMBL" id="AXCM01008335">
    <property type="status" value="NOT_ANNOTATED_CDS"/>
    <property type="molecule type" value="Genomic_DNA"/>
</dbReference>
<dbReference type="PANTHER" id="PTHR15491:SF9">
    <property type="entry name" value="CIP1-INTERACTING ZINC FINGER PROTEIN"/>
    <property type="match status" value="1"/>
</dbReference>
<feature type="region of interest" description="Disordered" evidence="2">
    <location>
        <begin position="73"/>
        <end position="117"/>
    </location>
</feature>
<feature type="compositionally biased region" description="Low complexity" evidence="2">
    <location>
        <begin position="597"/>
        <end position="616"/>
    </location>
</feature>
<dbReference type="GO" id="GO:0008270">
    <property type="term" value="F:zinc ion binding"/>
    <property type="evidence" value="ECO:0007669"/>
    <property type="project" value="UniProtKB-KW"/>
</dbReference>
<keyword evidence="1" id="KW-0863">Zinc-finger</keyword>
<dbReference type="Proteomes" id="UP000075883">
    <property type="component" value="Unassembled WGS sequence"/>
</dbReference>
<accession>A0A182MQ29</accession>
<sequence>MEWWRMEPALEGVVVELNANQVPSLLDGVQSSRFDDMNGYNFIRNRYGKNRNVNGRGIRKPDAVARSKNVLAKNGNKPFVSKDAHGNAGTSSRTNDHSGNKGAKKGNLAGGPAAAGGSAKEKLSTAKASPYMDVSNDFLYCHMCDKHMYDATSFENHITGRTHRVMKESIEESYRMRATLLRQEARIAEQLKTIEIDRLKRMGKAKNYYKVREYCPMCELFFYGHIIAHRRSEKHLDLKKFLHPKCDDCELEFHNRTEYDDHLLSVVHMKNCKSKPSRLEIERKTKQLTISTMNDELLDIREEIAPKKRKDKQDGSGGSGSKRSEADGKSSSKQQPAADQSTTVGTGENGDTSKADDETTAMADSTVEDDRDCGKAASVVDDGIGATLDDPKLDDECPEDEMTKEEESEDCILDYKPGDEIAPEIDNKLPRYRKNRALGLSLIGRLECVECRICHKYFDSEATGEVHARTHSHYRAFIRFLNEKAMEVRIAQKRAAVALEEAEAAKKKQKLADEKKHTAEEVNGGEGVQGNGGETEKKDSDLYDPSEATGDNYDDTTSSCRPARANPHSKSGDASMAEDGKSDDGQNGAEQVEPMETDVTGGKDATTTGAAAAASVTDDDESGTQPEPDSSKEDDYKESKDDKHNPKGGNRRGRNTRSGRFAGRY</sequence>
<dbReference type="InterPro" id="IPR026811">
    <property type="entry name" value="CIZ1"/>
</dbReference>
<evidence type="ECO:0000313" key="4">
    <source>
        <dbReference type="EnsemblMetazoa" id="ACUA023571-PA"/>
    </source>
</evidence>